<dbReference type="AlphaFoldDB" id="A0A5P8KIU5"/>
<proteinExistence type="predicted"/>
<protein>
    <submittedName>
        <fullName evidence="1">Uncharacterized protein</fullName>
    </submittedName>
</protein>
<sequence length="242" mass="26287">MAAALFEAGADAELGETVPSTDTLYAVLRESASALGPAGIAEVTAIFTTLDPVEFFEVAYCQRYAYRLALSLWYEGARARPMTAGEAAVALYLSDAYRHHHIDPATFRRTPLLVSRAIRQGAALVPVETLMRLGAAMTREFAVTAVTPPVTPGVTPVVTQVNAVDAPSTPRVVTALPAGRDWLYRQALPDYHRRRFCFDLMRFDARQPSPLIVRLDGGAYAVGATPPPGPDGTWARTLRAEW</sequence>
<dbReference type="Proteomes" id="UP000327294">
    <property type="component" value="Chromosome"/>
</dbReference>
<evidence type="ECO:0000313" key="1">
    <source>
        <dbReference type="EMBL" id="QFR02713.1"/>
    </source>
</evidence>
<gene>
    <name evidence="1" type="ORF">F9278_21675</name>
</gene>
<dbReference type="KEGG" id="sphv:F9278_21675"/>
<accession>A0A5P8KIU5</accession>
<name>A0A5P8KIU5_9ACTN</name>
<organism evidence="1 2">
    <name type="scientific">Streptomyces phaeolivaceus</name>
    <dbReference type="NCBI Taxonomy" id="2653200"/>
    <lineage>
        <taxon>Bacteria</taxon>
        <taxon>Bacillati</taxon>
        <taxon>Actinomycetota</taxon>
        <taxon>Actinomycetes</taxon>
        <taxon>Kitasatosporales</taxon>
        <taxon>Streptomycetaceae</taxon>
        <taxon>Streptomyces</taxon>
    </lineage>
</organism>
<dbReference type="EMBL" id="CP045096">
    <property type="protein sequence ID" value="QFR02713.1"/>
    <property type="molecule type" value="Genomic_DNA"/>
</dbReference>
<evidence type="ECO:0000313" key="2">
    <source>
        <dbReference type="Proteomes" id="UP000327294"/>
    </source>
</evidence>
<reference evidence="1 2" key="1">
    <citation type="submission" date="2019-10" db="EMBL/GenBank/DDBJ databases">
        <title>Streptomyces sp. strain GY16 isolated from leaves of Broussonetia papyrifera.</title>
        <authorList>
            <person name="Mo P."/>
        </authorList>
    </citation>
    <scope>NUCLEOTIDE SEQUENCE [LARGE SCALE GENOMIC DNA]</scope>
    <source>
        <strain evidence="1 2">GY16</strain>
    </source>
</reference>
<keyword evidence="2" id="KW-1185">Reference proteome</keyword>